<dbReference type="PRINTS" id="PR00096">
    <property type="entry name" value="GATASE"/>
</dbReference>
<dbReference type="PANTHER" id="PTHR42695:SF5">
    <property type="entry name" value="GLUTAMINE AMIDOTRANSFERASE YLR126C-RELATED"/>
    <property type="match status" value="1"/>
</dbReference>
<proteinExistence type="predicted"/>
<evidence type="ECO:0000259" key="1">
    <source>
        <dbReference type="Pfam" id="PF00117"/>
    </source>
</evidence>
<dbReference type="Gene3D" id="3.40.50.880">
    <property type="match status" value="1"/>
</dbReference>
<name>A0ABD5ZVV6_9EURY</name>
<reference evidence="2 3" key="1">
    <citation type="journal article" date="2019" name="Int. J. Syst. Evol. Microbiol.">
        <title>The Global Catalogue of Microorganisms (GCM) 10K type strain sequencing project: providing services to taxonomists for standard genome sequencing and annotation.</title>
        <authorList>
            <consortium name="The Broad Institute Genomics Platform"/>
            <consortium name="The Broad Institute Genome Sequencing Center for Infectious Disease"/>
            <person name="Wu L."/>
            <person name="Ma J."/>
        </authorList>
    </citation>
    <scope>NUCLEOTIDE SEQUENCE [LARGE SCALE GENOMIC DNA]</scope>
    <source>
        <strain evidence="2 3">GX21</strain>
    </source>
</reference>
<dbReference type="AlphaFoldDB" id="A0ABD5ZVV6"/>
<dbReference type="EMBL" id="JBHTAT010000001">
    <property type="protein sequence ID" value="MFC7254514.1"/>
    <property type="molecule type" value="Genomic_DNA"/>
</dbReference>
<gene>
    <name evidence="2" type="ORF">ACFQKE_04220</name>
</gene>
<dbReference type="PROSITE" id="PS51273">
    <property type="entry name" value="GATASE_TYPE_1"/>
    <property type="match status" value="1"/>
</dbReference>
<dbReference type="GeneID" id="96952828"/>
<dbReference type="PANTHER" id="PTHR42695">
    <property type="entry name" value="GLUTAMINE AMIDOTRANSFERASE YLR126C-RELATED"/>
    <property type="match status" value="1"/>
</dbReference>
<organism evidence="2 3">
    <name type="scientific">Haloplanus litoreus</name>
    <dbReference type="NCBI Taxonomy" id="767515"/>
    <lineage>
        <taxon>Archaea</taxon>
        <taxon>Methanobacteriati</taxon>
        <taxon>Methanobacteriota</taxon>
        <taxon>Stenosarchaea group</taxon>
        <taxon>Halobacteria</taxon>
        <taxon>Halobacteriales</taxon>
        <taxon>Haloferacaceae</taxon>
        <taxon>Haloplanus</taxon>
    </lineage>
</organism>
<protein>
    <submittedName>
        <fullName evidence="2">Type 1 glutamine amidotransferase</fullName>
    </submittedName>
</protein>
<keyword evidence="2" id="KW-0315">Glutamine amidotransferase</keyword>
<keyword evidence="3" id="KW-1185">Reference proteome</keyword>
<dbReference type="Proteomes" id="UP001596434">
    <property type="component" value="Unassembled WGS sequence"/>
</dbReference>
<dbReference type="RefSeq" id="WP_379702716.1">
    <property type="nucleotide sequence ID" value="NZ_JBHTAT010000001.1"/>
</dbReference>
<evidence type="ECO:0000313" key="3">
    <source>
        <dbReference type="Proteomes" id="UP001596434"/>
    </source>
</evidence>
<dbReference type="InterPro" id="IPR029062">
    <property type="entry name" value="Class_I_gatase-like"/>
</dbReference>
<dbReference type="InterPro" id="IPR017926">
    <property type="entry name" value="GATASE"/>
</dbReference>
<feature type="domain" description="Glutamine amidotransferase" evidence="1">
    <location>
        <begin position="19"/>
        <end position="176"/>
    </location>
</feature>
<dbReference type="InterPro" id="IPR044992">
    <property type="entry name" value="ChyE-like"/>
</dbReference>
<sequence>MRRPRLVLLDASYGTDHTRRNFRRELDADLVEFDVTAGDLPPDFDYDGVVVTGSRASVYWDEPWIADLVSWIERAADRGLPLLGVCYGHQALAVALGGRVEAMDDIEIGYREIRREDDALFEGLDAPFVAFETHSDWVVDLPSDATRLAENERGVQAFRRGDCWGVQFHPEYDRGSAETVTRGKDLPEARIEAVLDGIADDDTYAAACRTKRLFDNFTDYVRRRAADEGASADA</sequence>
<evidence type="ECO:0000313" key="2">
    <source>
        <dbReference type="EMBL" id="MFC7254514.1"/>
    </source>
</evidence>
<comment type="caution">
    <text evidence="2">The sequence shown here is derived from an EMBL/GenBank/DDBJ whole genome shotgun (WGS) entry which is preliminary data.</text>
</comment>
<dbReference type="CDD" id="cd01741">
    <property type="entry name" value="GATase1_1"/>
    <property type="match status" value="1"/>
</dbReference>
<dbReference type="SUPFAM" id="SSF52317">
    <property type="entry name" value="Class I glutamine amidotransferase-like"/>
    <property type="match status" value="1"/>
</dbReference>
<dbReference type="Pfam" id="PF00117">
    <property type="entry name" value="GATase"/>
    <property type="match status" value="1"/>
</dbReference>
<accession>A0ABD5ZVV6</accession>